<comment type="caution">
    <text evidence="1">The sequence shown here is derived from an EMBL/GenBank/DDBJ whole genome shotgun (WGS) entry which is preliminary data.</text>
</comment>
<dbReference type="AlphaFoldDB" id="A0A8J3WZK8"/>
<reference evidence="1" key="1">
    <citation type="submission" date="2021-01" db="EMBL/GenBank/DDBJ databases">
        <title>Whole genome shotgun sequence of Planosporangium mesophilum NBRC 109066.</title>
        <authorList>
            <person name="Komaki H."/>
            <person name="Tamura T."/>
        </authorList>
    </citation>
    <scope>NUCLEOTIDE SEQUENCE</scope>
    <source>
        <strain evidence="1">NBRC 109066</strain>
    </source>
</reference>
<sequence>MGHTGEELGADCVDLWQAGNYELKPLGAQFRDAAAQLARTEECEYNFWRDTKLGGPYGPVRQVWADFRDEVVDILRQTAENLELTGDALILAANRYADTDEDAKRTFTDLKPAVIEAHKDDGMEPPR</sequence>
<gene>
    <name evidence="1" type="ORF">Pme01_13530</name>
</gene>
<dbReference type="Proteomes" id="UP000599074">
    <property type="component" value="Unassembled WGS sequence"/>
</dbReference>
<organism evidence="1 2">
    <name type="scientific">Planosporangium mesophilum</name>
    <dbReference type="NCBI Taxonomy" id="689768"/>
    <lineage>
        <taxon>Bacteria</taxon>
        <taxon>Bacillati</taxon>
        <taxon>Actinomycetota</taxon>
        <taxon>Actinomycetes</taxon>
        <taxon>Micromonosporales</taxon>
        <taxon>Micromonosporaceae</taxon>
        <taxon>Planosporangium</taxon>
    </lineage>
</organism>
<dbReference type="RefSeq" id="WP_168114824.1">
    <property type="nucleotide sequence ID" value="NZ_BOON01000012.1"/>
</dbReference>
<protein>
    <submittedName>
        <fullName evidence="1">Uncharacterized protein</fullName>
    </submittedName>
</protein>
<name>A0A8J3WZK8_9ACTN</name>
<evidence type="ECO:0000313" key="1">
    <source>
        <dbReference type="EMBL" id="GII21756.1"/>
    </source>
</evidence>
<proteinExistence type="predicted"/>
<dbReference type="EMBL" id="BOON01000012">
    <property type="protein sequence ID" value="GII21756.1"/>
    <property type="molecule type" value="Genomic_DNA"/>
</dbReference>
<keyword evidence="2" id="KW-1185">Reference proteome</keyword>
<accession>A0A8J3WZK8</accession>
<evidence type="ECO:0000313" key="2">
    <source>
        <dbReference type="Proteomes" id="UP000599074"/>
    </source>
</evidence>